<evidence type="ECO:0000256" key="5">
    <source>
        <dbReference type="ARBA" id="ARBA00022777"/>
    </source>
</evidence>
<keyword evidence="6" id="KW-0067">ATP-binding</keyword>
<accession>A0A0B8R5C5</accession>
<dbReference type="Gene3D" id="3.30.230.10">
    <property type="match status" value="1"/>
</dbReference>
<evidence type="ECO:0000256" key="1">
    <source>
        <dbReference type="ARBA" id="ARBA00005017"/>
    </source>
</evidence>
<evidence type="ECO:0000259" key="8">
    <source>
        <dbReference type="Pfam" id="PF08544"/>
    </source>
</evidence>
<evidence type="ECO:0000256" key="2">
    <source>
        <dbReference type="ARBA" id="ARBA00012958"/>
    </source>
</evidence>
<keyword evidence="4" id="KW-0547">Nucleotide-binding</keyword>
<dbReference type="InterPro" id="IPR036554">
    <property type="entry name" value="GHMP_kinase_C_sf"/>
</dbReference>
<dbReference type="SUPFAM" id="SSF55060">
    <property type="entry name" value="GHMP Kinase, C-terminal domain"/>
    <property type="match status" value="1"/>
</dbReference>
<comment type="pathway">
    <text evidence="1">Isoprenoid biosynthesis; isopentenyl diphosphate biosynthesis via mevalonate pathway; isopentenyl diphosphate from (R)-mevalonate: step 2/3.</text>
</comment>
<keyword evidence="3" id="KW-0808">Transferase</keyword>
<dbReference type="Pfam" id="PF00288">
    <property type="entry name" value="GHMP_kinases_N"/>
    <property type="match status" value="1"/>
</dbReference>
<keyword evidence="5 9" id="KW-0418">Kinase</keyword>
<dbReference type="InterPro" id="IPR035102">
    <property type="entry name" value="Phosphomevalonate_kinase"/>
</dbReference>
<dbReference type="EC" id="2.7.4.2" evidence="2"/>
<organism evidence="9 10">
    <name type="scientific">Lactococcus lactis subsp. lactis</name>
    <name type="common">Streptococcus lactis</name>
    <dbReference type="NCBI Taxonomy" id="1360"/>
    <lineage>
        <taxon>Bacteria</taxon>
        <taxon>Bacillati</taxon>
        <taxon>Bacillota</taxon>
        <taxon>Bacilli</taxon>
        <taxon>Lactobacillales</taxon>
        <taxon>Streptococcaceae</taxon>
        <taxon>Lactococcus</taxon>
    </lineage>
</organism>
<dbReference type="SUPFAM" id="SSF54211">
    <property type="entry name" value="Ribosomal protein S5 domain 2-like"/>
    <property type="match status" value="1"/>
</dbReference>
<evidence type="ECO:0000256" key="6">
    <source>
        <dbReference type="ARBA" id="ARBA00022840"/>
    </source>
</evidence>
<evidence type="ECO:0000259" key="7">
    <source>
        <dbReference type="Pfam" id="PF00288"/>
    </source>
</evidence>
<dbReference type="Proteomes" id="UP000031847">
    <property type="component" value="Unassembled WGS sequence"/>
</dbReference>
<dbReference type="PANTHER" id="PTHR31814:SF2">
    <property type="entry name" value="PHOSPHOMEVALONATE KINASE"/>
    <property type="match status" value="1"/>
</dbReference>
<proteinExistence type="predicted"/>
<dbReference type="GO" id="GO:0005524">
    <property type="term" value="F:ATP binding"/>
    <property type="evidence" value="ECO:0007669"/>
    <property type="project" value="UniProtKB-KW"/>
</dbReference>
<dbReference type="InterPro" id="IPR006204">
    <property type="entry name" value="GHMP_kinase_N_dom"/>
</dbReference>
<evidence type="ECO:0000313" key="10">
    <source>
        <dbReference type="Proteomes" id="UP000031847"/>
    </source>
</evidence>
<dbReference type="GO" id="GO:0004631">
    <property type="term" value="F:phosphomevalonate kinase activity"/>
    <property type="evidence" value="ECO:0007669"/>
    <property type="project" value="UniProtKB-EC"/>
</dbReference>
<evidence type="ECO:0000256" key="3">
    <source>
        <dbReference type="ARBA" id="ARBA00022679"/>
    </source>
</evidence>
<sequence length="338" mass="37169">MISHVLGALMNISEKKMTIKVPGKLFFAGEYSVTKEGNLALITTIETNFEVRISATTGKSIFKTNVGLSDFEFSLSKIEFTKENPWNFALTALKNTLSAADSFEKKSVSKILSSSPEISLEIVSDLGFGENKKGYGSSASVVCGLVNAVNQFFDLQLSLEKRFEIAAKTHFEVQGSGSMGDIAAIMYGGSVFYQNHKRVIPLEIPWATYVVQTGKAAKTSEKIKIKLSDEFYQASNELVIELATAIDIQDFALFKEKLSENQLLLLENIPEGYMTKELAIALNLLNSYPEFAAKISGAGFGENIILFAQNTQAIAEVQNKLSEYGINLEKFKVAQKNN</sequence>
<feature type="domain" description="GHMP kinase C-terminal" evidence="8">
    <location>
        <begin position="244"/>
        <end position="326"/>
    </location>
</feature>
<dbReference type="InterPro" id="IPR014721">
    <property type="entry name" value="Ribsml_uS5_D2-typ_fold_subgr"/>
</dbReference>
<dbReference type="InterPro" id="IPR020568">
    <property type="entry name" value="Ribosomal_Su5_D2-typ_SF"/>
</dbReference>
<feature type="domain" description="GHMP kinase N-terminal" evidence="7">
    <location>
        <begin position="108"/>
        <end position="189"/>
    </location>
</feature>
<dbReference type="InterPro" id="IPR013750">
    <property type="entry name" value="GHMP_kinase_C_dom"/>
</dbReference>
<name>A0A0B8R5C5_LACLL</name>
<reference evidence="9 10" key="1">
    <citation type="submission" date="2015-01" db="EMBL/GenBank/DDBJ databases">
        <title>Lactococcus lactis subsp.lactis JCM 5805 whole genome shotgun sequence.</title>
        <authorList>
            <person name="Fujii T."/>
            <person name="Tomita Y."/>
            <person name="Ikushima S."/>
            <person name="Fujiwara D."/>
        </authorList>
    </citation>
    <scope>NUCLEOTIDE SEQUENCE [LARGE SCALE GENOMIC DNA]</scope>
    <source>
        <strain evidence="9 10">JCM 5805</strain>
    </source>
</reference>
<evidence type="ECO:0000256" key="4">
    <source>
        <dbReference type="ARBA" id="ARBA00022741"/>
    </source>
</evidence>
<dbReference type="AlphaFoldDB" id="A0A0B8R5C5"/>
<gene>
    <name evidence="9" type="ORF">JCM5805K_2529</name>
</gene>
<comment type="caution">
    <text evidence="9">The sequence shown here is derived from an EMBL/GenBank/DDBJ whole genome shotgun (WGS) entry which is preliminary data.</text>
</comment>
<dbReference type="PANTHER" id="PTHR31814">
    <property type="match status" value="1"/>
</dbReference>
<evidence type="ECO:0000313" key="9">
    <source>
        <dbReference type="EMBL" id="GAM81404.1"/>
    </source>
</evidence>
<dbReference type="Pfam" id="PF08544">
    <property type="entry name" value="GHMP_kinases_C"/>
    <property type="match status" value="1"/>
</dbReference>
<protein>
    <recommendedName>
        <fullName evidence="2">phosphomevalonate kinase</fullName>
        <ecNumber evidence="2">2.7.4.2</ecNumber>
    </recommendedName>
</protein>
<dbReference type="Gene3D" id="3.30.70.890">
    <property type="entry name" value="GHMP kinase, C-terminal domain"/>
    <property type="match status" value="1"/>
</dbReference>
<dbReference type="EMBL" id="BBSI01000040">
    <property type="protein sequence ID" value="GAM81404.1"/>
    <property type="molecule type" value="Genomic_DNA"/>
</dbReference>